<proteinExistence type="predicted"/>
<keyword evidence="1" id="KW-0812">Transmembrane</keyword>
<dbReference type="InterPro" id="IPR021306">
    <property type="entry name" value="DUF2878"/>
</dbReference>
<comment type="caution">
    <text evidence="2">The sequence shown here is derived from an EMBL/GenBank/DDBJ whole genome shotgun (WGS) entry which is preliminary data.</text>
</comment>
<dbReference type="PROSITE" id="PS51257">
    <property type="entry name" value="PROKAR_LIPOPROTEIN"/>
    <property type="match status" value="1"/>
</dbReference>
<evidence type="ECO:0008006" key="4">
    <source>
        <dbReference type="Google" id="ProtNLM"/>
    </source>
</evidence>
<dbReference type="Pfam" id="PF11086">
    <property type="entry name" value="DUF2878"/>
    <property type="match status" value="1"/>
</dbReference>
<feature type="transmembrane region" description="Helical" evidence="1">
    <location>
        <begin position="59"/>
        <end position="79"/>
    </location>
</feature>
<evidence type="ECO:0000256" key="1">
    <source>
        <dbReference type="SAM" id="Phobius"/>
    </source>
</evidence>
<reference evidence="2 3" key="1">
    <citation type="submission" date="2015-11" db="EMBL/GenBank/DDBJ databases">
        <title>Genomic analysis of 38 Legionella species identifies large and diverse effector repertoires.</title>
        <authorList>
            <person name="Burstein D."/>
            <person name="Amaro F."/>
            <person name="Zusman T."/>
            <person name="Lifshitz Z."/>
            <person name="Cohen O."/>
            <person name="Gilbert J.A."/>
            <person name="Pupko T."/>
            <person name="Shuman H.A."/>
            <person name="Segal G."/>
        </authorList>
    </citation>
    <scope>NUCLEOTIDE SEQUENCE [LARGE SCALE GENOMIC DNA]</scope>
    <source>
        <strain evidence="2 3">Bercovier 4</strain>
    </source>
</reference>
<gene>
    <name evidence="2" type="ORF">Lisr_1813</name>
</gene>
<dbReference type="AlphaFoldDB" id="A0A0W0VJF2"/>
<dbReference type="STRING" id="454.Lisr_1813"/>
<dbReference type="RefSeq" id="WP_058502146.1">
    <property type="nucleotide sequence ID" value="NZ_CAAAJA010000058.1"/>
</dbReference>
<dbReference type="PATRIC" id="fig|454.4.peg.1974"/>
<dbReference type="Proteomes" id="UP000054761">
    <property type="component" value="Unassembled WGS sequence"/>
</dbReference>
<organism evidence="2 3">
    <name type="scientific">Legionella israelensis</name>
    <dbReference type="NCBI Taxonomy" id="454"/>
    <lineage>
        <taxon>Bacteria</taxon>
        <taxon>Pseudomonadati</taxon>
        <taxon>Pseudomonadota</taxon>
        <taxon>Gammaproteobacteria</taxon>
        <taxon>Legionellales</taxon>
        <taxon>Legionellaceae</taxon>
        <taxon>Legionella</taxon>
    </lineage>
</organism>
<accession>A0A0W0VJF2</accession>
<feature type="transmembrane region" description="Helical" evidence="1">
    <location>
        <begin position="7"/>
        <end position="25"/>
    </location>
</feature>
<name>A0A0W0VJF2_9GAMM</name>
<sequence length="179" mass="20885">MNNKISWAIHFFAYYIAWIGCIILAGLDYEYLSAVLVLVILFFQIAWQIIHGFLWKAPIYYTLFLTFLGIITDTLWLQMHLIDFNANPFSFHFAPLWMMSLWLSFGFNLIVLYQAFLKRYVTVGISSLVLIPVAYWLGIELGAASILKEGRFFYLILGVTWAILLPFSLYVFLQIKDIQ</sequence>
<keyword evidence="1" id="KW-1133">Transmembrane helix</keyword>
<evidence type="ECO:0000313" key="2">
    <source>
        <dbReference type="EMBL" id="KTD20229.1"/>
    </source>
</evidence>
<evidence type="ECO:0000313" key="3">
    <source>
        <dbReference type="Proteomes" id="UP000054761"/>
    </source>
</evidence>
<dbReference type="OrthoDB" id="5653161at2"/>
<feature type="transmembrane region" description="Helical" evidence="1">
    <location>
        <begin position="120"/>
        <end position="139"/>
    </location>
</feature>
<keyword evidence="3" id="KW-1185">Reference proteome</keyword>
<feature type="transmembrane region" description="Helical" evidence="1">
    <location>
        <begin position="151"/>
        <end position="173"/>
    </location>
</feature>
<protein>
    <recommendedName>
        <fullName evidence="4">DUF2878 domain-containing protein</fullName>
    </recommendedName>
</protein>
<feature type="transmembrane region" description="Helical" evidence="1">
    <location>
        <begin position="91"/>
        <end position="113"/>
    </location>
</feature>
<dbReference type="EMBL" id="LNYH01000106">
    <property type="protein sequence ID" value="KTD20229.1"/>
    <property type="molecule type" value="Genomic_DNA"/>
</dbReference>
<keyword evidence="1" id="KW-0472">Membrane</keyword>
<feature type="transmembrane region" description="Helical" evidence="1">
    <location>
        <begin position="31"/>
        <end position="47"/>
    </location>
</feature>